<name>A0ABV9TV13_9ACTN</name>
<reference evidence="3" key="1">
    <citation type="journal article" date="2019" name="Int. J. Syst. Evol. Microbiol.">
        <title>The Global Catalogue of Microorganisms (GCM) 10K type strain sequencing project: providing services to taxonomists for standard genome sequencing and annotation.</title>
        <authorList>
            <consortium name="The Broad Institute Genomics Platform"/>
            <consortium name="The Broad Institute Genome Sequencing Center for Infectious Disease"/>
            <person name="Wu L."/>
            <person name="Ma J."/>
        </authorList>
    </citation>
    <scope>NUCLEOTIDE SEQUENCE [LARGE SCALE GENOMIC DNA]</scope>
    <source>
        <strain evidence="3">KLKA75</strain>
    </source>
</reference>
<evidence type="ECO:0000259" key="1">
    <source>
        <dbReference type="PROSITE" id="PS50995"/>
    </source>
</evidence>
<proteinExistence type="predicted"/>
<dbReference type="Pfam" id="PF01047">
    <property type="entry name" value="MarR"/>
    <property type="match status" value="1"/>
</dbReference>
<evidence type="ECO:0000313" key="2">
    <source>
        <dbReference type="EMBL" id="MFC4907966.1"/>
    </source>
</evidence>
<keyword evidence="3" id="KW-1185">Reference proteome</keyword>
<dbReference type="SUPFAM" id="SSF46785">
    <property type="entry name" value="Winged helix' DNA-binding domain"/>
    <property type="match status" value="1"/>
</dbReference>
<comment type="caution">
    <text evidence="2">The sequence shown here is derived from an EMBL/GenBank/DDBJ whole genome shotgun (WGS) entry which is preliminary data.</text>
</comment>
<dbReference type="EMBL" id="JBHSIT010000003">
    <property type="protein sequence ID" value="MFC4907966.1"/>
    <property type="molecule type" value="Genomic_DNA"/>
</dbReference>
<evidence type="ECO:0000313" key="3">
    <source>
        <dbReference type="Proteomes" id="UP001595872"/>
    </source>
</evidence>
<dbReference type="InterPro" id="IPR036388">
    <property type="entry name" value="WH-like_DNA-bd_sf"/>
</dbReference>
<feature type="domain" description="HTH marR-type" evidence="1">
    <location>
        <begin position="4"/>
        <end position="140"/>
    </location>
</feature>
<sequence>MDPVLELVMAVKVANRELERRFARLLRPLGVTPVQAEALVILAEDGPLSIAGLGARMAADPGHPSRLADRLGAAGWIERRPSPHDGRQVELALTPSGRELADRIRAVRRPFVEGAEAALAEQGLDDALPTVRRLLEFVRSLPEVP</sequence>
<dbReference type="Proteomes" id="UP001595872">
    <property type="component" value="Unassembled WGS sequence"/>
</dbReference>
<dbReference type="InterPro" id="IPR000835">
    <property type="entry name" value="HTH_MarR-typ"/>
</dbReference>
<protein>
    <submittedName>
        <fullName evidence="2">MarR family winged helix-turn-helix transcriptional regulator</fullName>
    </submittedName>
</protein>
<accession>A0ABV9TV13</accession>
<dbReference type="RefSeq" id="WP_378254186.1">
    <property type="nucleotide sequence ID" value="NZ_JBHSIT010000003.1"/>
</dbReference>
<dbReference type="PROSITE" id="PS50995">
    <property type="entry name" value="HTH_MARR_2"/>
    <property type="match status" value="1"/>
</dbReference>
<gene>
    <name evidence="2" type="ORF">ACFPCY_11590</name>
</gene>
<dbReference type="SMART" id="SM00347">
    <property type="entry name" value="HTH_MARR"/>
    <property type="match status" value="1"/>
</dbReference>
<dbReference type="InterPro" id="IPR039422">
    <property type="entry name" value="MarR/SlyA-like"/>
</dbReference>
<organism evidence="2 3">
    <name type="scientific">Actinomadura gamaensis</name>
    <dbReference type="NCBI Taxonomy" id="1763541"/>
    <lineage>
        <taxon>Bacteria</taxon>
        <taxon>Bacillati</taxon>
        <taxon>Actinomycetota</taxon>
        <taxon>Actinomycetes</taxon>
        <taxon>Streptosporangiales</taxon>
        <taxon>Thermomonosporaceae</taxon>
        <taxon>Actinomadura</taxon>
    </lineage>
</organism>
<dbReference type="InterPro" id="IPR036390">
    <property type="entry name" value="WH_DNA-bd_sf"/>
</dbReference>
<dbReference type="Gene3D" id="1.10.10.10">
    <property type="entry name" value="Winged helix-like DNA-binding domain superfamily/Winged helix DNA-binding domain"/>
    <property type="match status" value="1"/>
</dbReference>
<dbReference type="PANTHER" id="PTHR33164:SF43">
    <property type="entry name" value="HTH-TYPE TRANSCRIPTIONAL REPRESSOR YETL"/>
    <property type="match status" value="1"/>
</dbReference>
<dbReference type="PANTHER" id="PTHR33164">
    <property type="entry name" value="TRANSCRIPTIONAL REGULATOR, MARR FAMILY"/>
    <property type="match status" value="1"/>
</dbReference>